<feature type="domain" description="Abortive phage infection protein C-terminal" evidence="1">
    <location>
        <begin position="257"/>
        <end position="463"/>
    </location>
</feature>
<protein>
    <recommendedName>
        <fullName evidence="1">Abortive phage infection protein C-terminal domain-containing protein</fullName>
    </recommendedName>
</protein>
<dbReference type="EMBL" id="QHJW02000014">
    <property type="protein sequence ID" value="RRO10038.1"/>
    <property type="molecule type" value="Genomic_DNA"/>
</dbReference>
<dbReference type="Proteomes" id="UP000256817">
    <property type="component" value="Unassembled WGS sequence"/>
</dbReference>
<evidence type="ECO:0000259" key="1">
    <source>
        <dbReference type="Pfam" id="PF10592"/>
    </source>
</evidence>
<reference evidence="2" key="1">
    <citation type="submission" date="2018-11" db="EMBL/GenBank/DDBJ databases">
        <title>Draft genome sequences of proposed Pectobacterium aquaticum sp. nov. isolated in France from fresh water.</title>
        <authorList>
            <person name="Pedron J."/>
            <person name="Barny M.A."/>
        </authorList>
    </citation>
    <scope>NUCLEOTIDE SEQUENCE [LARGE SCALE GENOMIC DNA]</scope>
    <source>
        <strain evidence="2">A35-S23-M15</strain>
    </source>
</reference>
<accession>A0A426JAT1</accession>
<evidence type="ECO:0000313" key="2">
    <source>
        <dbReference type="EMBL" id="RRO10038.1"/>
    </source>
</evidence>
<proteinExistence type="predicted"/>
<sequence length="573" mass="64721">MDAITSSLLKSFSNIHGLENNNESVRFENFCAYSVVTNAIRASFDLDAVHTGDGGDCGIDACAIIVNGKLVFDIDEIEELRDTNKYLDIDIIFIQAKTSSSFDSGFIGKFLRGVKGFISGKSKSVKNEKIKHMMSLWAYIIENSHYMVNRNPSCQLFYICTGVWCDDINLTDTINDGVQEIKALNLLKEVIFTPYGANEIVSYYRKTLNKLETTINMVQKVTLPEIEGVGQAFLGILPYQEFLKLIQDDNQTIHSIFDDNIRDFQGENEVNKKIKSSIEGKSGKELFCLLNNGVTIVSSQVISSGNKLTLRDYQVVNGCQTSNILHECRDIEGISEVFVPVKIIETEEEDVKNEITLATNSQTAVKTEQLQSLNKYQRKLELFYDSIKDKQIRLFYERRSQQYSSDLTIKRVQIITIPIQIKAFASAFLKSPHLVSGYYGTIVNRFKDEMFLEDHKPSAYYASALINFRVEAYFKSGDLNSSLRKAKFQIIMIAKMLALGIDSPPINSKALNSKCDALIKVLNDDSKSLDLIQSAQNIFTSSGLDLNKRQYKSESDTDKIIDYMKTQNLKARV</sequence>
<organism evidence="2 3">
    <name type="scientific">Pectobacterium aquaticum</name>
    <dbReference type="NCBI Taxonomy" id="2204145"/>
    <lineage>
        <taxon>Bacteria</taxon>
        <taxon>Pseudomonadati</taxon>
        <taxon>Pseudomonadota</taxon>
        <taxon>Gammaproteobacteria</taxon>
        <taxon>Enterobacterales</taxon>
        <taxon>Pectobacteriaceae</taxon>
        <taxon>Pectobacterium</taxon>
    </lineage>
</organism>
<name>A0A426JAT1_9GAMM</name>
<evidence type="ECO:0000313" key="3">
    <source>
        <dbReference type="Proteomes" id="UP000256817"/>
    </source>
</evidence>
<dbReference type="InterPro" id="IPR018891">
    <property type="entry name" value="AIPR_C"/>
</dbReference>
<comment type="caution">
    <text evidence="2">The sequence shown here is derived from an EMBL/GenBank/DDBJ whole genome shotgun (WGS) entry which is preliminary data.</text>
</comment>
<gene>
    <name evidence="2" type="ORF">DMB85_007605</name>
</gene>
<keyword evidence="3" id="KW-1185">Reference proteome</keyword>
<dbReference type="Pfam" id="PF10592">
    <property type="entry name" value="AIPR"/>
    <property type="match status" value="1"/>
</dbReference>
<dbReference type="RefSeq" id="WP_116156351.1">
    <property type="nucleotide sequence ID" value="NZ_JADOYB010000016.1"/>
</dbReference>